<dbReference type="GO" id="GO:0009236">
    <property type="term" value="P:cobalamin biosynthetic process"/>
    <property type="evidence" value="ECO:0007669"/>
    <property type="project" value="UniProtKB-UniRule"/>
</dbReference>
<comment type="pathway">
    <text evidence="13 16">Porphyrin-containing compound metabolism; siroheme biosynthesis; precorrin-2 from uroporphyrinogen III: step 1/1.</text>
</comment>
<evidence type="ECO:0000256" key="6">
    <source>
        <dbReference type="ARBA" id="ARBA00022679"/>
    </source>
</evidence>
<dbReference type="Proteomes" id="UP000040578">
    <property type="component" value="Unassembled WGS sequence"/>
</dbReference>
<evidence type="ECO:0000313" key="25">
    <source>
        <dbReference type="Proteomes" id="UP001167864"/>
    </source>
</evidence>
<dbReference type="HAMAP" id="MF_01646">
    <property type="entry name" value="Siroheme_synth"/>
    <property type="match status" value="1"/>
</dbReference>
<feature type="binding site" evidence="16">
    <location>
        <begin position="22"/>
        <end position="23"/>
    </location>
    <ligand>
        <name>NAD(+)</name>
        <dbReference type="ChEBI" id="CHEBI:57540"/>
    </ligand>
</feature>
<keyword evidence="4 16" id="KW-0169">Cobalamin biosynthesis</keyword>
<dbReference type="NCBIfam" id="NF007922">
    <property type="entry name" value="PRK10637.1"/>
    <property type="match status" value="1"/>
</dbReference>
<keyword evidence="7 16" id="KW-0949">S-adenosyl-L-methionine</keyword>
<dbReference type="Pfam" id="PF10414">
    <property type="entry name" value="CysG_dimeriser"/>
    <property type="match status" value="1"/>
</dbReference>
<evidence type="ECO:0000256" key="7">
    <source>
        <dbReference type="ARBA" id="ARBA00022691"/>
    </source>
</evidence>
<comment type="catalytic activity">
    <reaction evidence="16">
        <text>uroporphyrinogen III + 2 S-adenosyl-L-methionine = precorrin-2 + 2 S-adenosyl-L-homocysteine + H(+)</text>
        <dbReference type="Rhea" id="RHEA:32459"/>
        <dbReference type="ChEBI" id="CHEBI:15378"/>
        <dbReference type="ChEBI" id="CHEBI:57308"/>
        <dbReference type="ChEBI" id="CHEBI:57856"/>
        <dbReference type="ChEBI" id="CHEBI:58827"/>
        <dbReference type="ChEBI" id="CHEBI:59789"/>
        <dbReference type="EC" id="2.1.1.107"/>
    </reaction>
</comment>
<dbReference type="FunFam" id="3.40.50.720:FF:000092">
    <property type="entry name" value="Siroheme synthase"/>
    <property type="match status" value="1"/>
</dbReference>
<feature type="binding site" evidence="16">
    <location>
        <position position="225"/>
    </location>
    <ligand>
        <name>S-adenosyl-L-methionine</name>
        <dbReference type="ChEBI" id="CHEBI:59789"/>
    </ligand>
</feature>
<accession>A0AAW7JVU7</accession>
<evidence type="ECO:0000256" key="13">
    <source>
        <dbReference type="ARBA" id="ARBA00025705"/>
    </source>
</evidence>
<dbReference type="Gene3D" id="1.10.8.210">
    <property type="entry name" value="Sirohaem synthase, dimerisation domain"/>
    <property type="match status" value="1"/>
</dbReference>
<evidence type="ECO:0000256" key="17">
    <source>
        <dbReference type="PIRSR" id="PIRSR036426-1"/>
    </source>
</evidence>
<comment type="catalytic activity">
    <reaction evidence="16">
        <text>siroheme + 2 H(+) = sirohydrochlorin + Fe(2+)</text>
        <dbReference type="Rhea" id="RHEA:24360"/>
        <dbReference type="ChEBI" id="CHEBI:15378"/>
        <dbReference type="ChEBI" id="CHEBI:29033"/>
        <dbReference type="ChEBI" id="CHEBI:58351"/>
        <dbReference type="ChEBI" id="CHEBI:60052"/>
        <dbReference type="EC" id="4.99.1.4"/>
    </reaction>
</comment>
<dbReference type="Gene3D" id="3.30.160.110">
    <property type="entry name" value="Siroheme synthase, domain 2"/>
    <property type="match status" value="1"/>
</dbReference>
<evidence type="ECO:0000256" key="12">
    <source>
        <dbReference type="ARBA" id="ARBA00023268"/>
    </source>
</evidence>
<dbReference type="PROSITE" id="PS00839">
    <property type="entry name" value="SUMT_1"/>
    <property type="match status" value="1"/>
</dbReference>
<evidence type="ECO:0000256" key="2">
    <source>
        <dbReference type="ARBA" id="ARBA00005879"/>
    </source>
</evidence>
<dbReference type="NCBIfam" id="TIGR01470">
    <property type="entry name" value="cysG_Nterm"/>
    <property type="match status" value="1"/>
</dbReference>
<reference evidence="23" key="2">
    <citation type="submission" date="2023-06" db="EMBL/GenBank/DDBJ databases">
        <authorList>
            <person name="Polev D.E."/>
            <person name="Saitova A.T."/>
            <person name="Bogumilchik E.A."/>
            <person name="Kokorina G.I."/>
            <person name="Voskresenskaia E.A."/>
        </authorList>
    </citation>
    <scope>NUCLEOTIDE SEQUENCE</scope>
    <source>
        <strain evidence="23">2145 StPb PI</strain>
    </source>
</reference>
<feature type="domain" description="Sirohaem synthase dimerisation" evidence="20">
    <location>
        <begin position="150"/>
        <end position="207"/>
    </location>
</feature>
<comment type="pathway">
    <text evidence="15 16">Cofactor biosynthesis; adenosylcobalamin biosynthesis; precorrin-2 from uroporphyrinogen III: step 1/1.</text>
</comment>
<dbReference type="Gene3D" id="3.40.50.720">
    <property type="entry name" value="NAD(P)-binding Rossmann-like Domain"/>
    <property type="match status" value="1"/>
</dbReference>
<evidence type="ECO:0000259" key="20">
    <source>
        <dbReference type="Pfam" id="PF10414"/>
    </source>
</evidence>
<feature type="region of interest" description="Precorrin-2 dehydrogenase / sirohydrochlorin ferrochelatase" evidence="16">
    <location>
        <begin position="1"/>
        <end position="204"/>
    </location>
</feature>
<feature type="active site" description="Proton donor" evidence="16 17">
    <location>
        <position position="270"/>
    </location>
</feature>
<keyword evidence="24" id="KW-1185">Reference proteome</keyword>
<dbReference type="EMBL" id="CPYD01000003">
    <property type="protein sequence ID" value="CNE23512.1"/>
    <property type="molecule type" value="Genomic_DNA"/>
</dbReference>
<feature type="binding site" evidence="16">
    <location>
        <begin position="43"/>
        <end position="44"/>
    </location>
    <ligand>
        <name>NAD(+)</name>
        <dbReference type="ChEBI" id="CHEBI:57540"/>
    </ligand>
</feature>
<evidence type="ECO:0000256" key="5">
    <source>
        <dbReference type="ARBA" id="ARBA00022603"/>
    </source>
</evidence>
<evidence type="ECO:0000256" key="4">
    <source>
        <dbReference type="ARBA" id="ARBA00022573"/>
    </source>
</evidence>
<comment type="pathway">
    <text evidence="16">Porphyrin-containing compound metabolism; siroheme biosynthesis; siroheme from sirohydrochlorin: step 1/1.</text>
</comment>
<feature type="binding site" evidence="16">
    <location>
        <position position="382"/>
    </location>
    <ligand>
        <name>S-adenosyl-L-methionine</name>
        <dbReference type="ChEBI" id="CHEBI:59789"/>
    </ligand>
</feature>
<feature type="binding site" evidence="16">
    <location>
        <position position="411"/>
    </location>
    <ligand>
        <name>S-adenosyl-L-methionine</name>
        <dbReference type="ChEBI" id="CHEBI:59789"/>
    </ligand>
</feature>
<dbReference type="Pfam" id="PF14824">
    <property type="entry name" value="Sirohm_synth_M"/>
    <property type="match status" value="1"/>
</dbReference>
<dbReference type="InterPro" id="IPR003043">
    <property type="entry name" value="Uropor_MeTrfase_CS"/>
</dbReference>
<keyword evidence="8 16" id="KW-0560">Oxidoreductase</keyword>
<dbReference type="GO" id="GO:0051266">
    <property type="term" value="F:sirohydrochlorin ferrochelatase activity"/>
    <property type="evidence" value="ECO:0007669"/>
    <property type="project" value="UniProtKB-EC"/>
</dbReference>
<dbReference type="RefSeq" id="WP_049597459.1">
    <property type="nucleotide sequence ID" value="NZ_CPYD01000003.1"/>
</dbReference>
<dbReference type="PIRSF" id="PIRSF036426">
    <property type="entry name" value="Sirohaem_synth"/>
    <property type="match status" value="1"/>
</dbReference>
<dbReference type="Gene3D" id="3.30.950.10">
    <property type="entry name" value="Methyltransferase, Cobalt-precorrin-4 Transmethylase, Domain 2"/>
    <property type="match status" value="1"/>
</dbReference>
<comment type="similarity">
    <text evidence="16">In the C-terminal section; belongs to the precorrin methyltransferase family.</text>
</comment>
<dbReference type="FunFam" id="3.30.950.10:FF:000001">
    <property type="entry name" value="Siroheme synthase"/>
    <property type="match status" value="1"/>
</dbReference>
<comment type="caution">
    <text evidence="23">The sequence shown here is derived from an EMBL/GenBank/DDBJ whole genome shotgun (WGS) entry which is preliminary data.</text>
</comment>
<dbReference type="PANTHER" id="PTHR45790:SF1">
    <property type="entry name" value="SIROHEME SYNTHASE"/>
    <property type="match status" value="1"/>
</dbReference>
<dbReference type="InterPro" id="IPR036291">
    <property type="entry name" value="NAD(P)-bd_dom_sf"/>
</dbReference>
<evidence type="ECO:0000256" key="3">
    <source>
        <dbReference type="ARBA" id="ARBA00022553"/>
    </source>
</evidence>
<dbReference type="CDD" id="cd11642">
    <property type="entry name" value="SUMT"/>
    <property type="match status" value="1"/>
</dbReference>
<dbReference type="GO" id="GO:0004851">
    <property type="term" value="F:uroporphyrin-III C-methyltransferase activity"/>
    <property type="evidence" value="ECO:0007669"/>
    <property type="project" value="UniProtKB-UniRule"/>
</dbReference>
<dbReference type="GO" id="GO:0051287">
    <property type="term" value="F:NAD binding"/>
    <property type="evidence" value="ECO:0007669"/>
    <property type="project" value="InterPro"/>
</dbReference>
<dbReference type="NCBIfam" id="TIGR01469">
    <property type="entry name" value="cobA_cysG_Cterm"/>
    <property type="match status" value="1"/>
</dbReference>
<evidence type="ECO:0000256" key="11">
    <source>
        <dbReference type="ARBA" id="ARBA00023244"/>
    </source>
</evidence>
<feature type="region of interest" description="Uroporphyrinogen-III C-methyltransferase" evidence="16">
    <location>
        <begin position="216"/>
        <end position="473"/>
    </location>
</feature>
<name>A0AAW7JVU7_9GAMM</name>
<feature type="binding site" evidence="16">
    <location>
        <begin position="331"/>
        <end position="332"/>
    </location>
    <ligand>
        <name>S-adenosyl-L-methionine</name>
        <dbReference type="ChEBI" id="CHEBI:59789"/>
    </ligand>
</feature>
<feature type="binding site" evidence="16">
    <location>
        <begin position="301"/>
        <end position="303"/>
    </location>
    <ligand>
        <name>S-adenosyl-L-methionine</name>
        <dbReference type="ChEBI" id="CHEBI:59789"/>
    </ligand>
</feature>
<feature type="active site" description="Proton acceptor" evidence="16 17">
    <location>
        <position position="248"/>
    </location>
</feature>
<feature type="modified residue" description="Phosphoserine" evidence="16">
    <location>
        <position position="128"/>
    </location>
</feature>
<gene>
    <name evidence="16 23" type="primary">cysG</name>
    <name evidence="22" type="synonym">cysG_1</name>
    <name evidence="22" type="ORF">ERS137967_01071</name>
    <name evidence="23" type="ORF">QVN42_05020</name>
</gene>
<dbReference type="SUPFAM" id="SSF51735">
    <property type="entry name" value="NAD(P)-binding Rossmann-fold domains"/>
    <property type="match status" value="1"/>
</dbReference>
<dbReference type="Gene3D" id="3.40.1010.10">
    <property type="entry name" value="Cobalt-precorrin-4 Transmethylase, Domain 1"/>
    <property type="match status" value="1"/>
</dbReference>
<dbReference type="PANTHER" id="PTHR45790">
    <property type="entry name" value="SIROHEME SYNTHASE-RELATED"/>
    <property type="match status" value="1"/>
</dbReference>
<dbReference type="InterPro" id="IPR037115">
    <property type="entry name" value="Sirohaem_synt_dimer_dom_sf"/>
</dbReference>
<dbReference type="Pfam" id="PF13241">
    <property type="entry name" value="NAD_binding_7"/>
    <property type="match status" value="1"/>
</dbReference>
<dbReference type="SUPFAM" id="SSF53790">
    <property type="entry name" value="Tetrapyrrole methylase"/>
    <property type="match status" value="1"/>
</dbReference>
<protein>
    <recommendedName>
        <fullName evidence="16">Siroheme synthase</fullName>
    </recommendedName>
    <domain>
        <recommendedName>
            <fullName evidence="16">Uroporphyrinogen-III C-methyltransferase</fullName>
            <shortName evidence="16">Urogen III methylase</shortName>
            <ecNumber evidence="16">2.1.1.107</ecNumber>
        </recommendedName>
        <alternativeName>
            <fullName evidence="16">SUMT</fullName>
        </alternativeName>
        <alternativeName>
            <fullName evidence="16">Uroporphyrinogen III methylase</fullName>
            <shortName evidence="16">UROM</shortName>
        </alternativeName>
    </domain>
    <domain>
        <recommendedName>
            <fullName evidence="16">Precorrin-2 dehydrogenase</fullName>
            <ecNumber evidence="16">1.3.1.76</ecNumber>
        </recommendedName>
    </domain>
    <domain>
        <recommendedName>
            <fullName evidence="16">Sirohydrochlorin ferrochelatase</fullName>
            <ecNumber evidence="16">4.99.1.4</ecNumber>
        </recommendedName>
    </domain>
</protein>
<dbReference type="Pfam" id="PF00590">
    <property type="entry name" value="TP_methylase"/>
    <property type="match status" value="1"/>
</dbReference>
<organism evidence="23 25">
    <name type="scientific">Yersinia nurmii</name>
    <dbReference type="NCBI Taxonomy" id="685706"/>
    <lineage>
        <taxon>Bacteria</taxon>
        <taxon>Pseudomonadati</taxon>
        <taxon>Pseudomonadota</taxon>
        <taxon>Gammaproteobacteria</taxon>
        <taxon>Enterobacterales</taxon>
        <taxon>Yersiniaceae</taxon>
        <taxon>Yersinia</taxon>
    </lineage>
</organism>
<evidence type="ECO:0000313" key="22">
    <source>
        <dbReference type="EMBL" id="CNE23512.1"/>
    </source>
</evidence>
<evidence type="ECO:0000259" key="19">
    <source>
        <dbReference type="Pfam" id="PF00590"/>
    </source>
</evidence>
<keyword evidence="3 16" id="KW-0597">Phosphoprotein</keyword>
<dbReference type="GO" id="GO:0032259">
    <property type="term" value="P:methylation"/>
    <property type="evidence" value="ECO:0007669"/>
    <property type="project" value="UniProtKB-KW"/>
</dbReference>
<dbReference type="InterPro" id="IPR014776">
    <property type="entry name" value="4pyrrole_Mease_sub2"/>
</dbReference>
<evidence type="ECO:0000313" key="24">
    <source>
        <dbReference type="Proteomes" id="UP000040578"/>
    </source>
</evidence>
<dbReference type="NCBIfam" id="NF004790">
    <property type="entry name" value="PRK06136.1"/>
    <property type="match status" value="1"/>
</dbReference>
<dbReference type="InterPro" id="IPR006366">
    <property type="entry name" value="CobA/CysG_C"/>
</dbReference>
<comment type="catalytic activity">
    <reaction evidence="14 16">
        <text>precorrin-2 + NAD(+) = sirohydrochlorin + NADH + 2 H(+)</text>
        <dbReference type="Rhea" id="RHEA:15613"/>
        <dbReference type="ChEBI" id="CHEBI:15378"/>
        <dbReference type="ChEBI" id="CHEBI:57540"/>
        <dbReference type="ChEBI" id="CHEBI:57945"/>
        <dbReference type="ChEBI" id="CHEBI:58351"/>
        <dbReference type="ChEBI" id="CHEBI:58827"/>
        <dbReference type="EC" id="1.3.1.76"/>
    </reaction>
</comment>
<feature type="binding site" evidence="16">
    <location>
        <position position="306"/>
    </location>
    <ligand>
        <name>S-adenosyl-L-methionine</name>
        <dbReference type="ChEBI" id="CHEBI:59789"/>
    </ligand>
</feature>
<comment type="pathway">
    <text evidence="16">Cofactor biosynthesis; adenosylcobalamin biosynthesis; sirohydrochlorin from precorrin-2: step 1/1.</text>
</comment>
<comment type="similarity">
    <text evidence="16">In the N-terminal section; belongs to the precorrin-2 dehydrogenase / sirohydrochlorin ferrochelatase family.</text>
</comment>
<dbReference type="InterPro" id="IPR014777">
    <property type="entry name" value="4pyrrole_Mease_sub1"/>
</dbReference>
<keyword evidence="10 16" id="KW-0456">Lyase</keyword>
<feature type="domain" description="Siroheme synthase central" evidence="21">
    <location>
        <begin position="124"/>
        <end position="146"/>
    </location>
</feature>
<dbReference type="InterPro" id="IPR035996">
    <property type="entry name" value="4pyrrol_Methylase_sf"/>
</dbReference>
<dbReference type="InterPro" id="IPR050161">
    <property type="entry name" value="Siro_Cobalamin_biosynth"/>
</dbReference>
<feature type="domain" description="Tetrapyrrole methylase" evidence="19">
    <location>
        <begin position="218"/>
        <end position="427"/>
    </location>
</feature>
<dbReference type="InterPro" id="IPR006367">
    <property type="entry name" value="Sirohaem_synthase_N"/>
</dbReference>
<dbReference type="GO" id="GO:0043115">
    <property type="term" value="F:precorrin-2 dehydrogenase activity"/>
    <property type="evidence" value="ECO:0007669"/>
    <property type="project" value="UniProtKB-UniRule"/>
</dbReference>
<evidence type="ECO:0000256" key="16">
    <source>
        <dbReference type="HAMAP-Rule" id="MF_01646"/>
    </source>
</evidence>
<comment type="similarity">
    <text evidence="2 18">Belongs to the precorrin methyltransferase family.</text>
</comment>
<evidence type="ECO:0000256" key="15">
    <source>
        <dbReference type="ARBA" id="ARBA00060548"/>
    </source>
</evidence>
<keyword evidence="5 16" id="KW-0489">Methyltransferase</keyword>
<dbReference type="GO" id="GO:0019354">
    <property type="term" value="P:siroheme biosynthetic process"/>
    <property type="evidence" value="ECO:0007669"/>
    <property type="project" value="UniProtKB-UniRule"/>
</dbReference>
<evidence type="ECO:0000256" key="8">
    <source>
        <dbReference type="ARBA" id="ARBA00023002"/>
    </source>
</evidence>
<dbReference type="InterPro" id="IPR000878">
    <property type="entry name" value="4pyrrol_Mease"/>
</dbReference>
<dbReference type="InterPro" id="IPR012409">
    <property type="entry name" value="Sirohaem_synth"/>
</dbReference>
<dbReference type="EC" id="1.3.1.76" evidence="16"/>
<dbReference type="FunFam" id="3.30.160.110:FF:000001">
    <property type="entry name" value="Siroheme synthase"/>
    <property type="match status" value="1"/>
</dbReference>
<evidence type="ECO:0000259" key="21">
    <source>
        <dbReference type="Pfam" id="PF14824"/>
    </source>
</evidence>
<evidence type="ECO:0000256" key="18">
    <source>
        <dbReference type="RuleBase" id="RU003960"/>
    </source>
</evidence>
<sequence>MDYLPIFCQLHHKDCLLVGGGDIAERKARLLLDAGARLTVNACEFSPQFHLWAEQNRVTLVHGEFAPELLAEKWLVIAATDRVEVNALVYQSANQQRIFCNVVDDPKRASFIMPSIIDRSPIMVAISSGGKAPVLARLLREKLEAMLPQHLGQLARLAGNLRLRVKRQFSAMTARRRFWEKLLSHDRLAQSLANDDQTQANQLVEQLFSTPLEDRGEVILVGAGPGDAGLLTLKGLQQIQQADVVIYDRLVSDEVMNLVRRDAERIFVGKRAGHHCVPQEQINQILLEQAQQGKRVVRLKGGDPFIFGRGGEELETLSGSGIPFSVVPGITAASGCSAYSGIPLTHRDHAQSVRLVTGHAKTDGQLDWDNLAAEKQTLVFYMGLSQAGEIQQQLIRHGMSSETPVALVENGTSRRQRVVSGELSQLALLSQQVSSPSLIIVGSVVSLREKLNWFSSQEQTNQNMQQKQAEQVG</sequence>
<dbReference type="PROSITE" id="PS00840">
    <property type="entry name" value="SUMT_2"/>
    <property type="match status" value="1"/>
</dbReference>
<comment type="function">
    <text evidence="16">Multifunctional enzyme that catalyzes the SAM-dependent methylations of uroporphyrinogen III at position C-2 and C-7 to form precorrin-2 via precorrin-1. Then it catalyzes the NAD-dependent ring dehydrogenation of precorrin-2 to yield sirohydrochlorin. Finally, it catalyzes the ferrochelation of sirohydrochlorin to yield siroheme.</text>
</comment>
<dbReference type="EMBL" id="JAUEHU010000004">
    <property type="protein sequence ID" value="MDN0086764.1"/>
    <property type="molecule type" value="Genomic_DNA"/>
</dbReference>
<dbReference type="EC" id="2.1.1.107" evidence="16"/>
<evidence type="ECO:0000313" key="23">
    <source>
        <dbReference type="EMBL" id="MDN0086764.1"/>
    </source>
</evidence>
<evidence type="ECO:0000256" key="14">
    <source>
        <dbReference type="ARBA" id="ARBA00047561"/>
    </source>
</evidence>
<dbReference type="InterPro" id="IPR019478">
    <property type="entry name" value="Sirohaem_synthase_dimer_dom"/>
</dbReference>
<dbReference type="SUPFAM" id="SSF75615">
    <property type="entry name" value="Siroheme synthase middle domains-like"/>
    <property type="match status" value="1"/>
</dbReference>
<comment type="pathway">
    <text evidence="1 16">Porphyrin-containing compound metabolism; siroheme biosynthesis; sirohydrochlorin from precorrin-2: step 1/1.</text>
</comment>
<dbReference type="AlphaFoldDB" id="A0AAW7JVU7"/>
<keyword evidence="12 16" id="KW-0511">Multifunctional enzyme</keyword>
<reference evidence="22 24" key="1">
    <citation type="submission" date="2015-03" db="EMBL/GenBank/DDBJ databases">
        <authorList>
            <consortium name="Pathogen Informatics"/>
            <person name="Murphy D."/>
        </authorList>
    </citation>
    <scope>NUCLEOTIDE SEQUENCE [LARGE SCALE GENOMIC DNA]</scope>
    <source>
        <strain evidence="22">Type strain: CIP110231</strain>
        <strain evidence="24">type strain: CIP110231</strain>
    </source>
</reference>
<proteinExistence type="inferred from homology"/>
<keyword evidence="9 16" id="KW-0520">NAD</keyword>
<evidence type="ECO:0000256" key="9">
    <source>
        <dbReference type="ARBA" id="ARBA00023027"/>
    </source>
</evidence>
<dbReference type="InterPro" id="IPR028281">
    <property type="entry name" value="Sirohaem_synthase_central"/>
</dbReference>
<dbReference type="FunFam" id="3.40.1010.10:FF:000001">
    <property type="entry name" value="Siroheme synthase"/>
    <property type="match status" value="1"/>
</dbReference>
<evidence type="ECO:0000256" key="10">
    <source>
        <dbReference type="ARBA" id="ARBA00023239"/>
    </source>
</evidence>
<dbReference type="EC" id="4.99.1.4" evidence="16"/>
<evidence type="ECO:0000256" key="1">
    <source>
        <dbReference type="ARBA" id="ARBA00005010"/>
    </source>
</evidence>
<dbReference type="Proteomes" id="UP001167864">
    <property type="component" value="Unassembled WGS sequence"/>
</dbReference>
<keyword evidence="6 16" id="KW-0808">Transferase</keyword>
<keyword evidence="11 16" id="KW-0627">Porphyrin biosynthesis</keyword>